<name>A0ABR4QU03_9CEST</name>
<accession>A0ABR4QU03</accession>
<keyword evidence="1" id="KW-0175">Coiled coil</keyword>
<dbReference type="EMBL" id="JAKROA010000001">
    <property type="protein sequence ID" value="KAL5112538.1"/>
    <property type="molecule type" value="Genomic_DNA"/>
</dbReference>
<evidence type="ECO:0000313" key="4">
    <source>
        <dbReference type="Proteomes" id="UP001651158"/>
    </source>
</evidence>
<organism evidence="3 4">
    <name type="scientific">Taenia crassiceps</name>
    <dbReference type="NCBI Taxonomy" id="6207"/>
    <lineage>
        <taxon>Eukaryota</taxon>
        <taxon>Metazoa</taxon>
        <taxon>Spiralia</taxon>
        <taxon>Lophotrochozoa</taxon>
        <taxon>Platyhelminthes</taxon>
        <taxon>Cestoda</taxon>
        <taxon>Eucestoda</taxon>
        <taxon>Cyclophyllidea</taxon>
        <taxon>Taeniidae</taxon>
        <taxon>Taenia</taxon>
    </lineage>
</organism>
<evidence type="ECO:0008006" key="5">
    <source>
        <dbReference type="Google" id="ProtNLM"/>
    </source>
</evidence>
<evidence type="ECO:0000256" key="1">
    <source>
        <dbReference type="SAM" id="Coils"/>
    </source>
</evidence>
<protein>
    <recommendedName>
        <fullName evidence="5">Secreted protein</fullName>
    </recommendedName>
</protein>
<feature type="coiled-coil region" evidence="1">
    <location>
        <begin position="82"/>
        <end position="125"/>
    </location>
</feature>
<reference evidence="3 4" key="1">
    <citation type="journal article" date="2022" name="Front. Cell. Infect. Microbiol.">
        <title>The Genomes of Two Strains of Taenia crassiceps the Animal Model for the Study of Human Cysticercosis.</title>
        <authorList>
            <person name="Bobes R.J."/>
            <person name="Estrada K."/>
            <person name="Rios-Valencia D.G."/>
            <person name="Calderon-Gallegos A."/>
            <person name="de la Torre P."/>
            <person name="Carrero J.C."/>
            <person name="Sanchez-Flores A."/>
            <person name="Laclette J.P."/>
        </authorList>
    </citation>
    <scope>NUCLEOTIDE SEQUENCE [LARGE SCALE GENOMIC DNA]</scope>
    <source>
        <strain evidence="3">WFUcys</strain>
    </source>
</reference>
<proteinExistence type="predicted"/>
<feature type="chain" id="PRO_5046656507" description="Secreted protein" evidence="2">
    <location>
        <begin position="21"/>
        <end position="137"/>
    </location>
</feature>
<dbReference type="Proteomes" id="UP001651158">
    <property type="component" value="Unassembled WGS sequence"/>
</dbReference>
<keyword evidence="4" id="KW-1185">Reference proteome</keyword>
<evidence type="ECO:0000256" key="2">
    <source>
        <dbReference type="SAM" id="SignalP"/>
    </source>
</evidence>
<gene>
    <name evidence="3" type="ORF">TcWFU_007518</name>
</gene>
<comment type="caution">
    <text evidence="3">The sequence shown here is derived from an EMBL/GenBank/DDBJ whole genome shotgun (WGS) entry which is preliminary data.</text>
</comment>
<feature type="signal peptide" evidence="2">
    <location>
        <begin position="1"/>
        <end position="20"/>
    </location>
</feature>
<keyword evidence="2" id="KW-0732">Signal</keyword>
<evidence type="ECO:0000313" key="3">
    <source>
        <dbReference type="EMBL" id="KAL5112538.1"/>
    </source>
</evidence>
<sequence length="137" mass="16196">MKPASVWLTLSLLFLHQALGKANKHEMLAHRPGAITKVTIETIQQPKIFDNREGYNKCNSRRMKRFRNQSGSNQCVCEPASKKKVYTRAEELEEELARREDDEEMEELEAEIEARERKESEEERRIQKVNRIQIRIK</sequence>